<dbReference type="SUPFAM" id="SSF51735">
    <property type="entry name" value="NAD(P)-binding Rossmann-fold domains"/>
    <property type="match status" value="1"/>
</dbReference>
<evidence type="ECO:0000256" key="1">
    <source>
        <dbReference type="ARBA" id="ARBA00007430"/>
    </source>
</evidence>
<organism evidence="3 4">
    <name type="scientific">Candidatus Daviesbacteria bacterium GW2011_GWB1_41_5</name>
    <dbReference type="NCBI Taxonomy" id="1618429"/>
    <lineage>
        <taxon>Bacteria</taxon>
        <taxon>Candidatus Daviesiibacteriota</taxon>
    </lineage>
</organism>
<dbReference type="InterPro" id="IPR051203">
    <property type="entry name" value="Polysaccharide_Synthase-Rel"/>
</dbReference>
<evidence type="ECO:0000313" key="4">
    <source>
        <dbReference type="Proteomes" id="UP000034753"/>
    </source>
</evidence>
<comment type="similarity">
    <text evidence="1">Belongs to the polysaccharide synthase family.</text>
</comment>
<evidence type="ECO:0000259" key="2">
    <source>
        <dbReference type="Pfam" id="PF02719"/>
    </source>
</evidence>
<dbReference type="PANTHER" id="PTHR43318:SF2">
    <property type="entry name" value="UDP-N-ACETYLGLUCOSAMINE 4,6-DEHYDRATASE (INVERTING)"/>
    <property type="match status" value="1"/>
</dbReference>
<evidence type="ECO:0000313" key="3">
    <source>
        <dbReference type="EMBL" id="KKS14434.1"/>
    </source>
</evidence>
<dbReference type="Proteomes" id="UP000034753">
    <property type="component" value="Unassembled WGS sequence"/>
</dbReference>
<feature type="domain" description="Polysaccharide biosynthesis protein CapD-like" evidence="2">
    <location>
        <begin position="10"/>
        <end position="276"/>
    </location>
</feature>
<accession>A0A0G0WNQ2</accession>
<dbReference type="PANTHER" id="PTHR43318">
    <property type="entry name" value="UDP-N-ACETYLGLUCOSAMINE 4,6-DEHYDRATASE"/>
    <property type="match status" value="1"/>
</dbReference>
<comment type="caution">
    <text evidence="3">The sequence shown here is derived from an EMBL/GenBank/DDBJ whole genome shotgun (WGS) entry which is preliminary data.</text>
</comment>
<dbReference type="InterPro" id="IPR003869">
    <property type="entry name" value="Polysac_CapD-like"/>
</dbReference>
<dbReference type="InterPro" id="IPR036291">
    <property type="entry name" value="NAD(P)-bd_dom_sf"/>
</dbReference>
<sequence length="333" mass="37305">MKNIFKNKIILVTGGTGSIGSSIVRQLLAYGPKQVRVLSRNETRQYELLEALDYPDNLRMFIGDIRDRDRLQLAFRNVDIVFHAAALKHVPFCEYNPTEAMKTNIVGSHNVIDAAVHAGVKKVIAISTDKVANPFNVLGVSKLMMEKLFINSDFITGDDIKFSCVRFGNVAWSDGSVLPFWKRQAEKKGSINVMNGKSTRFFMSIDQAVGLTLQAAELSQGADIFVLKMPAISLADLAKIFIKKYYPKAKIKEVDSRPGDKLHEDLIGVNEWNREIWSNQKMFVLLAATSIYNQAERPKKYFGVKYPGFKLVTGALSYSSQENIDTDAVVKII</sequence>
<dbReference type="Pfam" id="PF02719">
    <property type="entry name" value="Polysacc_synt_2"/>
    <property type="match status" value="1"/>
</dbReference>
<dbReference type="AlphaFoldDB" id="A0A0G0WNQ2"/>
<protein>
    <submittedName>
        <fullName evidence="3">Polysaccharide biosynthesis protein CapD</fullName>
    </submittedName>
</protein>
<gene>
    <name evidence="3" type="ORF">UU67_C0001G0030</name>
</gene>
<dbReference type="EMBL" id="LCBN01000001">
    <property type="protein sequence ID" value="KKS14434.1"/>
    <property type="molecule type" value="Genomic_DNA"/>
</dbReference>
<dbReference type="CDD" id="cd05237">
    <property type="entry name" value="UDP_invert_4-6DH_SDR_e"/>
    <property type="match status" value="1"/>
</dbReference>
<name>A0A0G0WNQ2_9BACT</name>
<dbReference type="Gene3D" id="3.40.50.720">
    <property type="entry name" value="NAD(P)-binding Rossmann-like Domain"/>
    <property type="match status" value="1"/>
</dbReference>
<dbReference type="PATRIC" id="fig|1618429.3.peg.30"/>
<reference evidence="3 4" key="1">
    <citation type="journal article" date="2015" name="Nature">
        <title>rRNA introns, odd ribosomes, and small enigmatic genomes across a large radiation of phyla.</title>
        <authorList>
            <person name="Brown C.T."/>
            <person name="Hug L.A."/>
            <person name="Thomas B.C."/>
            <person name="Sharon I."/>
            <person name="Castelle C.J."/>
            <person name="Singh A."/>
            <person name="Wilkins M.J."/>
            <person name="Williams K.H."/>
            <person name="Banfield J.F."/>
        </authorList>
    </citation>
    <scope>NUCLEOTIDE SEQUENCE [LARGE SCALE GENOMIC DNA]</scope>
</reference>
<proteinExistence type="inferred from homology"/>